<dbReference type="NCBIfam" id="NF011494">
    <property type="entry name" value="PRK14902.1"/>
    <property type="match status" value="1"/>
</dbReference>
<evidence type="ECO:0000256" key="1">
    <source>
        <dbReference type="ARBA" id="ARBA00002724"/>
    </source>
</evidence>
<keyword evidence="9 13" id="KW-0694">RNA-binding</keyword>
<dbReference type="Proteomes" id="UP001595896">
    <property type="component" value="Unassembled WGS sequence"/>
</dbReference>
<dbReference type="Pfam" id="PF01189">
    <property type="entry name" value="Methyltr_RsmB-F"/>
    <property type="match status" value="1"/>
</dbReference>
<evidence type="ECO:0000313" key="16">
    <source>
        <dbReference type="Proteomes" id="UP001595896"/>
    </source>
</evidence>
<dbReference type="NCBIfam" id="TIGR00563">
    <property type="entry name" value="rsmB"/>
    <property type="match status" value="1"/>
</dbReference>
<keyword evidence="16" id="KW-1185">Reference proteome</keyword>
<name>A0ABV9NTA1_9BACI</name>
<dbReference type="SUPFAM" id="SSF53335">
    <property type="entry name" value="S-adenosyl-L-methionine-dependent methyltransferases"/>
    <property type="match status" value="1"/>
</dbReference>
<dbReference type="PROSITE" id="PS51686">
    <property type="entry name" value="SAM_MT_RSMB_NOP"/>
    <property type="match status" value="1"/>
</dbReference>
<proteinExistence type="inferred from homology"/>
<dbReference type="InterPro" id="IPR006027">
    <property type="entry name" value="NusB_RsmB_TIM44"/>
</dbReference>
<evidence type="ECO:0000256" key="6">
    <source>
        <dbReference type="ARBA" id="ARBA00022603"/>
    </source>
</evidence>
<feature type="binding site" evidence="13">
    <location>
        <begin position="259"/>
        <end position="265"/>
    </location>
    <ligand>
        <name>S-adenosyl-L-methionine</name>
        <dbReference type="ChEBI" id="CHEBI:59789"/>
    </ligand>
</feature>
<dbReference type="InterPro" id="IPR001678">
    <property type="entry name" value="MeTrfase_RsmB-F_NOP2_dom"/>
</dbReference>
<comment type="catalytic activity">
    <reaction evidence="12">
        <text>cytidine(967) in 16S rRNA + S-adenosyl-L-methionine = 5-methylcytidine(967) in 16S rRNA + S-adenosyl-L-homocysteine + H(+)</text>
        <dbReference type="Rhea" id="RHEA:42748"/>
        <dbReference type="Rhea" id="RHEA-COMP:10219"/>
        <dbReference type="Rhea" id="RHEA-COMP:10220"/>
        <dbReference type="ChEBI" id="CHEBI:15378"/>
        <dbReference type="ChEBI" id="CHEBI:57856"/>
        <dbReference type="ChEBI" id="CHEBI:59789"/>
        <dbReference type="ChEBI" id="CHEBI:74483"/>
        <dbReference type="ChEBI" id="CHEBI:82748"/>
        <dbReference type="EC" id="2.1.1.176"/>
    </reaction>
</comment>
<evidence type="ECO:0000256" key="8">
    <source>
        <dbReference type="ARBA" id="ARBA00022691"/>
    </source>
</evidence>
<evidence type="ECO:0000256" key="10">
    <source>
        <dbReference type="ARBA" id="ARBA00030399"/>
    </source>
</evidence>
<evidence type="ECO:0000259" key="14">
    <source>
        <dbReference type="PROSITE" id="PS51686"/>
    </source>
</evidence>
<evidence type="ECO:0000313" key="15">
    <source>
        <dbReference type="EMBL" id="MFC4735551.1"/>
    </source>
</evidence>
<dbReference type="InterPro" id="IPR049560">
    <property type="entry name" value="MeTrfase_RsmB-F_NOP2_cat"/>
</dbReference>
<keyword evidence="7 13" id="KW-0808">Transferase</keyword>
<evidence type="ECO:0000256" key="5">
    <source>
        <dbReference type="ARBA" id="ARBA00022552"/>
    </source>
</evidence>
<protein>
    <recommendedName>
        <fullName evidence="3">16S rRNA (cytosine(967)-C(5))-methyltransferase</fullName>
        <ecNumber evidence="3">2.1.1.176</ecNumber>
    </recommendedName>
    <alternativeName>
        <fullName evidence="10">16S rRNA m5C967 methyltransferase</fullName>
    </alternativeName>
    <alternativeName>
        <fullName evidence="11">rRNA (cytosine-C(5)-)-methyltransferase RsmB</fullName>
    </alternativeName>
</protein>
<dbReference type="RefSeq" id="WP_377908176.1">
    <property type="nucleotide sequence ID" value="NZ_JBHSGK010000003.1"/>
</dbReference>
<sequence>MAEASVREAALDALLRIEKNQAYSNLLLDEVLKKHQLSSRDSGLLTQIVYGTLQHQRLLDHTLAAYSNRPPDELAGWVRQLLLLSLFQLKYLDRVPDHAVVNEAVNLAAKRGHKGISGMVNGILRAVIRKGFAAVEAEDTVTRTAIETSHPDWMISRWTRQYGAETAADIAVHNNVPPVTSIRVNAMLISPEEVRSLLEEEGLTVRDSPIFKTAFRVSGGSAAATEAFKKGFISIQDEGSMIAVQALDPEAEDIILDACAAPGGKACMIAERLNNSGRVTARDLHTHKVKLIESQAARLKLTNLLAETGDARSMEEEAVYDKILVDAPCSGLGVIRRKPDMKWSKQEADIERLSRLQKDILDKAWRALKPGGRMVYSTCTIDEAENEAQLQSFLEKHRDAEPDETMKSRLPENVQQLMTTESSLQLIPGKIGTDGFFICSLTKSKRQER</sequence>
<comment type="similarity">
    <text evidence="13">Belongs to the class I-like SAM-binding methyltransferase superfamily. RsmB/NOP family.</text>
</comment>
<evidence type="ECO:0000256" key="9">
    <source>
        <dbReference type="ARBA" id="ARBA00022884"/>
    </source>
</evidence>
<dbReference type="CDD" id="cd02440">
    <property type="entry name" value="AdoMet_MTases"/>
    <property type="match status" value="1"/>
</dbReference>
<feature type="active site" description="Nucleophile" evidence="13">
    <location>
        <position position="379"/>
    </location>
</feature>
<dbReference type="Gene3D" id="3.30.70.1170">
    <property type="entry name" value="Sun protein, domain 3"/>
    <property type="match status" value="1"/>
</dbReference>
<dbReference type="InterPro" id="IPR029063">
    <property type="entry name" value="SAM-dependent_MTases_sf"/>
</dbReference>
<comment type="caution">
    <text evidence="15">The sequence shown here is derived from an EMBL/GenBank/DDBJ whole genome shotgun (WGS) entry which is preliminary data.</text>
</comment>
<evidence type="ECO:0000256" key="13">
    <source>
        <dbReference type="PROSITE-ProRule" id="PRU01023"/>
    </source>
</evidence>
<gene>
    <name evidence="15" type="primary">rsmB</name>
    <name evidence="15" type="ORF">ACFO4L_03035</name>
</gene>
<organism evidence="15 16">
    <name type="scientific">Bacillus daqingensis</name>
    <dbReference type="NCBI Taxonomy" id="872396"/>
    <lineage>
        <taxon>Bacteria</taxon>
        <taxon>Bacillati</taxon>
        <taxon>Bacillota</taxon>
        <taxon>Bacilli</taxon>
        <taxon>Bacillales</taxon>
        <taxon>Bacillaceae</taxon>
        <taxon>Bacillus</taxon>
    </lineage>
</organism>
<keyword evidence="8 13" id="KW-0949">S-adenosyl-L-methionine</keyword>
<keyword evidence="5" id="KW-0698">rRNA processing</keyword>
<dbReference type="Gene3D" id="1.10.940.10">
    <property type="entry name" value="NusB-like"/>
    <property type="match status" value="1"/>
</dbReference>
<dbReference type="Gene3D" id="3.40.50.150">
    <property type="entry name" value="Vaccinia Virus protein VP39"/>
    <property type="match status" value="1"/>
</dbReference>
<keyword evidence="4" id="KW-0963">Cytoplasm</keyword>
<dbReference type="SUPFAM" id="SSF48013">
    <property type="entry name" value="NusB-like"/>
    <property type="match status" value="1"/>
</dbReference>
<dbReference type="EMBL" id="JBHSGK010000003">
    <property type="protein sequence ID" value="MFC4735551.1"/>
    <property type="molecule type" value="Genomic_DNA"/>
</dbReference>
<dbReference type="PANTHER" id="PTHR22807:SF53">
    <property type="entry name" value="RIBOSOMAL RNA SMALL SUBUNIT METHYLTRANSFERASE B-RELATED"/>
    <property type="match status" value="1"/>
</dbReference>
<dbReference type="Pfam" id="PF22458">
    <property type="entry name" value="RsmF-B_ferredox"/>
    <property type="match status" value="1"/>
</dbReference>
<dbReference type="InterPro" id="IPR004573">
    <property type="entry name" value="rRNA_ssu_MeTfrase_B"/>
</dbReference>
<feature type="binding site" evidence="13">
    <location>
        <position position="326"/>
    </location>
    <ligand>
        <name>S-adenosyl-L-methionine</name>
        <dbReference type="ChEBI" id="CHEBI:59789"/>
    </ligand>
</feature>
<evidence type="ECO:0000256" key="2">
    <source>
        <dbReference type="ARBA" id="ARBA00004496"/>
    </source>
</evidence>
<dbReference type="PANTHER" id="PTHR22807">
    <property type="entry name" value="NOP2 YEAST -RELATED NOL1/NOP2/FMU SUN DOMAIN-CONTAINING"/>
    <property type="match status" value="1"/>
</dbReference>
<evidence type="ECO:0000256" key="7">
    <source>
        <dbReference type="ARBA" id="ARBA00022679"/>
    </source>
</evidence>
<reference evidence="16" key="1">
    <citation type="journal article" date="2019" name="Int. J. Syst. Evol. Microbiol.">
        <title>The Global Catalogue of Microorganisms (GCM) 10K type strain sequencing project: providing services to taxonomists for standard genome sequencing and annotation.</title>
        <authorList>
            <consortium name="The Broad Institute Genomics Platform"/>
            <consortium name="The Broad Institute Genome Sequencing Center for Infectious Disease"/>
            <person name="Wu L."/>
            <person name="Ma J."/>
        </authorList>
    </citation>
    <scope>NUCLEOTIDE SEQUENCE [LARGE SCALE GENOMIC DNA]</scope>
    <source>
        <strain evidence="16">JCM 12165</strain>
    </source>
</reference>
<feature type="binding site" evidence="13">
    <location>
        <position position="310"/>
    </location>
    <ligand>
        <name>S-adenosyl-L-methionine</name>
        <dbReference type="ChEBI" id="CHEBI:59789"/>
    </ligand>
</feature>
<evidence type="ECO:0000256" key="3">
    <source>
        <dbReference type="ARBA" id="ARBA00012140"/>
    </source>
</evidence>
<keyword evidence="6 13" id="KW-0489">Methyltransferase</keyword>
<feature type="domain" description="SAM-dependent MTase RsmB/NOP-type" evidence="14">
    <location>
        <begin position="170"/>
        <end position="444"/>
    </location>
</feature>
<accession>A0ABV9NTA1</accession>
<evidence type="ECO:0000256" key="11">
    <source>
        <dbReference type="ARBA" id="ARBA00031088"/>
    </source>
</evidence>
<dbReference type="InterPro" id="IPR054728">
    <property type="entry name" value="RsmB-like_ferredoxin"/>
</dbReference>
<dbReference type="Pfam" id="PF01029">
    <property type="entry name" value="NusB"/>
    <property type="match status" value="1"/>
</dbReference>
<dbReference type="GO" id="GO:0032259">
    <property type="term" value="P:methylation"/>
    <property type="evidence" value="ECO:0007669"/>
    <property type="project" value="UniProtKB-KW"/>
</dbReference>
<comment type="subcellular location">
    <subcellularLocation>
        <location evidence="2">Cytoplasm</location>
    </subcellularLocation>
</comment>
<dbReference type="PRINTS" id="PR02008">
    <property type="entry name" value="RCMTFAMILY"/>
</dbReference>
<dbReference type="GO" id="GO:0008168">
    <property type="term" value="F:methyltransferase activity"/>
    <property type="evidence" value="ECO:0007669"/>
    <property type="project" value="UniProtKB-KW"/>
</dbReference>
<feature type="binding site" evidence="13">
    <location>
        <position position="283"/>
    </location>
    <ligand>
        <name>S-adenosyl-L-methionine</name>
        <dbReference type="ChEBI" id="CHEBI:59789"/>
    </ligand>
</feature>
<evidence type="ECO:0000256" key="12">
    <source>
        <dbReference type="ARBA" id="ARBA00047283"/>
    </source>
</evidence>
<evidence type="ECO:0000256" key="4">
    <source>
        <dbReference type="ARBA" id="ARBA00022490"/>
    </source>
</evidence>
<dbReference type="InterPro" id="IPR023267">
    <property type="entry name" value="RCMT"/>
</dbReference>
<dbReference type="InterPro" id="IPR035926">
    <property type="entry name" value="NusB-like_sf"/>
</dbReference>
<comment type="function">
    <text evidence="1">Specifically methylates the cytosine at position 967 (m5C967) of 16S rRNA.</text>
</comment>
<dbReference type="EC" id="2.1.1.176" evidence="3"/>